<evidence type="ECO:0000313" key="2">
    <source>
        <dbReference type="EMBL" id="MBW0555570.1"/>
    </source>
</evidence>
<dbReference type="Proteomes" id="UP000765509">
    <property type="component" value="Unassembled WGS sequence"/>
</dbReference>
<protein>
    <recommendedName>
        <fullName evidence="4">CCHC-type domain-containing protein</fullName>
    </recommendedName>
</protein>
<organism evidence="2 3">
    <name type="scientific">Austropuccinia psidii MF-1</name>
    <dbReference type="NCBI Taxonomy" id="1389203"/>
    <lineage>
        <taxon>Eukaryota</taxon>
        <taxon>Fungi</taxon>
        <taxon>Dikarya</taxon>
        <taxon>Basidiomycota</taxon>
        <taxon>Pucciniomycotina</taxon>
        <taxon>Pucciniomycetes</taxon>
        <taxon>Pucciniales</taxon>
        <taxon>Sphaerophragmiaceae</taxon>
        <taxon>Austropuccinia</taxon>
    </lineage>
</organism>
<feature type="region of interest" description="Disordered" evidence="1">
    <location>
        <begin position="491"/>
        <end position="514"/>
    </location>
</feature>
<evidence type="ECO:0000313" key="3">
    <source>
        <dbReference type="Proteomes" id="UP000765509"/>
    </source>
</evidence>
<feature type="region of interest" description="Disordered" evidence="1">
    <location>
        <begin position="1"/>
        <end position="45"/>
    </location>
</feature>
<proteinExistence type="predicted"/>
<dbReference type="EMBL" id="AVOT02062615">
    <property type="protein sequence ID" value="MBW0555570.1"/>
    <property type="molecule type" value="Genomic_DNA"/>
</dbReference>
<dbReference type="AlphaFoldDB" id="A0A9Q3J3J1"/>
<feature type="compositionally biased region" description="Polar residues" evidence="1">
    <location>
        <begin position="1"/>
        <end position="12"/>
    </location>
</feature>
<accession>A0A9Q3J3J1</accession>
<evidence type="ECO:0008006" key="4">
    <source>
        <dbReference type="Google" id="ProtNLM"/>
    </source>
</evidence>
<evidence type="ECO:0000256" key="1">
    <source>
        <dbReference type="SAM" id="MobiDB-lite"/>
    </source>
</evidence>
<gene>
    <name evidence="2" type="ORF">O181_095285</name>
</gene>
<sequence length="514" mass="58997">MVHTRNGSSYSVQPDGPGQGRGKTRTSSSKSSSRKTHLEDARAAPIPQGLNHFQVAAIEIYQSQYRYWFRAVGNMPKPLAGGHELQLTHQELSGSGEDHRTLRRVEPIVLQRQGKKDKEFVEEPKSFICIPEEGIGNDPSFGRRPNGIYQLQKHPKRSPKDLRRRRKVSRTIRERAKAKKIGTDLTHKGTGSPNWSLQLWIVSSIWPVLGYEIKFVKYSIDVELCKFDAKLNKITSDISELKRNDKNYTEWYKLTNVKLYSITSTCDRIESKCKSQNDEMEDLSILNINDQLRILKDHVFEIIDNTNQFATHLEKSDSERQKLKNEISAIVEKINKNSEPHIPSYSTPLTEEKLSVKGSLTPFLGENTICAKNIPKLKEWPTFSGEGEYNHIEFIRKIDILKEDVHIPDEIIVEDHINSMEDIITRTRIGKTWVRVPMEFKMVSRTSREDKRPERPVLKCHKCGSTSHLANTCTKKAKINEVKVIEEVQCTEEKEESDLDSTVSEDTPVEDYPT</sequence>
<comment type="caution">
    <text evidence="2">The sequence shown here is derived from an EMBL/GenBank/DDBJ whole genome shotgun (WGS) entry which is preliminary data.</text>
</comment>
<reference evidence="2" key="1">
    <citation type="submission" date="2021-03" db="EMBL/GenBank/DDBJ databases">
        <title>Draft genome sequence of rust myrtle Austropuccinia psidii MF-1, a brazilian biotype.</title>
        <authorList>
            <person name="Quecine M.C."/>
            <person name="Pachon D.M.R."/>
            <person name="Bonatelli M.L."/>
            <person name="Correr F.H."/>
            <person name="Franceschini L.M."/>
            <person name="Leite T.F."/>
            <person name="Margarido G.R.A."/>
            <person name="Almeida C.A."/>
            <person name="Ferrarezi J.A."/>
            <person name="Labate C.A."/>
        </authorList>
    </citation>
    <scope>NUCLEOTIDE SEQUENCE</scope>
    <source>
        <strain evidence="2">MF-1</strain>
    </source>
</reference>
<keyword evidence="3" id="KW-1185">Reference proteome</keyword>
<name>A0A9Q3J3J1_9BASI</name>